<evidence type="ECO:0000313" key="3">
    <source>
        <dbReference type="EMBL" id="PVY60966.1"/>
    </source>
</evidence>
<accession>A0A2U1CIX9</accession>
<evidence type="ECO:0000259" key="2">
    <source>
        <dbReference type="Pfam" id="PF04366"/>
    </source>
</evidence>
<dbReference type="InterPro" id="IPR007461">
    <property type="entry name" value="Ysc84_actin-binding"/>
</dbReference>
<evidence type="ECO:0000256" key="1">
    <source>
        <dbReference type="SAM" id="SignalP"/>
    </source>
</evidence>
<proteinExistence type="predicted"/>
<keyword evidence="1" id="KW-0732">Signal</keyword>
<comment type="caution">
    <text evidence="3">The sequence shown here is derived from an EMBL/GenBank/DDBJ whole genome shotgun (WGS) entry which is preliminary data.</text>
</comment>
<dbReference type="PROSITE" id="PS51257">
    <property type="entry name" value="PROKAR_LIPOPROTEIN"/>
    <property type="match status" value="1"/>
</dbReference>
<dbReference type="RefSeq" id="WP_165832616.1">
    <property type="nucleotide sequence ID" value="NZ_JACCEX010000005.1"/>
</dbReference>
<gene>
    <name evidence="3" type="ORF">C7440_3128</name>
</gene>
<name>A0A2U1CIX9_9BURK</name>
<dbReference type="STRING" id="1231391.GCA_000308195_00046"/>
<dbReference type="Proteomes" id="UP000246145">
    <property type="component" value="Unassembled WGS sequence"/>
</dbReference>
<feature type="signal peptide" evidence="1">
    <location>
        <begin position="1"/>
        <end position="24"/>
    </location>
</feature>
<protein>
    <submittedName>
        <fullName evidence="3">Lipid-binding SYLF domain-containing protein</fullName>
    </submittedName>
</protein>
<dbReference type="CDD" id="cd11524">
    <property type="entry name" value="SYLF"/>
    <property type="match status" value="1"/>
</dbReference>
<keyword evidence="4" id="KW-1185">Reference proteome</keyword>
<feature type="domain" description="Ysc84 actin-binding" evidence="2">
    <location>
        <begin position="110"/>
        <end position="194"/>
    </location>
</feature>
<dbReference type="EMBL" id="QEKO01000005">
    <property type="protein sequence ID" value="PVY60966.1"/>
    <property type="molecule type" value="Genomic_DNA"/>
</dbReference>
<organism evidence="3 4">
    <name type="scientific">Pusillimonas noertemannii</name>
    <dbReference type="NCBI Taxonomy" id="305977"/>
    <lineage>
        <taxon>Bacteria</taxon>
        <taxon>Pseudomonadati</taxon>
        <taxon>Pseudomonadota</taxon>
        <taxon>Betaproteobacteria</taxon>
        <taxon>Burkholderiales</taxon>
        <taxon>Alcaligenaceae</taxon>
        <taxon>Pusillimonas</taxon>
    </lineage>
</organism>
<reference evidence="3 4" key="1">
    <citation type="submission" date="2018-04" db="EMBL/GenBank/DDBJ databases">
        <title>Genomic Encyclopedia of Type Strains, Phase IV (KMG-IV): sequencing the most valuable type-strain genomes for metagenomic binning, comparative biology and taxonomic classification.</title>
        <authorList>
            <person name="Goeker M."/>
        </authorList>
    </citation>
    <scope>NUCLEOTIDE SEQUENCE [LARGE SCALE GENOMIC DNA]</scope>
    <source>
        <strain evidence="3 4">DSM 10065</strain>
    </source>
</reference>
<feature type="chain" id="PRO_5015396255" evidence="1">
    <location>
        <begin position="25"/>
        <end position="208"/>
    </location>
</feature>
<dbReference type="AlphaFoldDB" id="A0A2U1CIX9"/>
<sequence length="208" mass="21647">MKTRTASISRSLFVAAAMTTGALALTACTTTVPRSEQSGVERRDSINERADAALKRLYEVAPNSRELVAQAKGVLIFPRVIGGGFIVGAEHGDGVLRVGGQNKGYYSTSSGSIGLQAGAQSKAIIFVFKTQEALDKFLASNGWTAGVDATVAVANLSANGSVDLNTLRDPVVGFVMTNAGLMAGVSLEGTKVNRIDDRGKATPIEKAK</sequence>
<evidence type="ECO:0000313" key="4">
    <source>
        <dbReference type="Proteomes" id="UP000246145"/>
    </source>
</evidence>
<dbReference type="Pfam" id="PF04366">
    <property type="entry name" value="Ysc84"/>
    <property type="match status" value="1"/>
</dbReference>